<reference evidence="1 2" key="3">
    <citation type="submission" date="2019-11" db="EMBL/GenBank/DDBJ databases">
        <title>A de novo genome assembly of a pear dwarfing rootstock.</title>
        <authorList>
            <person name="Wang F."/>
            <person name="Wang J."/>
            <person name="Li S."/>
            <person name="Zhang Y."/>
            <person name="Fang M."/>
            <person name="Ma L."/>
            <person name="Zhao Y."/>
            <person name="Jiang S."/>
        </authorList>
    </citation>
    <scope>NUCLEOTIDE SEQUENCE [LARGE SCALE GENOMIC DNA]</scope>
    <source>
        <strain evidence="1">S2</strain>
        <tissue evidence="1">Leaf</tissue>
    </source>
</reference>
<evidence type="ECO:0000313" key="2">
    <source>
        <dbReference type="Proteomes" id="UP000327157"/>
    </source>
</evidence>
<reference evidence="1 2" key="1">
    <citation type="submission" date="2019-09" db="EMBL/GenBank/DDBJ databases">
        <authorList>
            <person name="Ou C."/>
        </authorList>
    </citation>
    <scope>NUCLEOTIDE SEQUENCE [LARGE SCALE GENOMIC DNA]</scope>
    <source>
        <strain evidence="1">S2</strain>
        <tissue evidence="1">Leaf</tissue>
    </source>
</reference>
<accession>A0A5N5H4C7</accession>
<dbReference type="EMBL" id="SMOL01000231">
    <property type="protein sequence ID" value="KAB2622776.1"/>
    <property type="molecule type" value="Genomic_DNA"/>
</dbReference>
<keyword evidence="2" id="KW-1185">Reference proteome</keyword>
<organism evidence="1 2">
    <name type="scientific">Pyrus ussuriensis x Pyrus communis</name>
    <dbReference type="NCBI Taxonomy" id="2448454"/>
    <lineage>
        <taxon>Eukaryota</taxon>
        <taxon>Viridiplantae</taxon>
        <taxon>Streptophyta</taxon>
        <taxon>Embryophyta</taxon>
        <taxon>Tracheophyta</taxon>
        <taxon>Spermatophyta</taxon>
        <taxon>Magnoliopsida</taxon>
        <taxon>eudicotyledons</taxon>
        <taxon>Gunneridae</taxon>
        <taxon>Pentapetalae</taxon>
        <taxon>rosids</taxon>
        <taxon>fabids</taxon>
        <taxon>Rosales</taxon>
        <taxon>Rosaceae</taxon>
        <taxon>Amygdaloideae</taxon>
        <taxon>Maleae</taxon>
        <taxon>Pyrus</taxon>
    </lineage>
</organism>
<dbReference type="Proteomes" id="UP000327157">
    <property type="component" value="Chromosome 4"/>
</dbReference>
<proteinExistence type="predicted"/>
<protein>
    <submittedName>
        <fullName evidence="1">Uncharacterized protein</fullName>
    </submittedName>
</protein>
<evidence type="ECO:0000313" key="1">
    <source>
        <dbReference type="EMBL" id="KAB2622776.1"/>
    </source>
</evidence>
<name>A0A5N5H4C7_9ROSA</name>
<comment type="caution">
    <text evidence="1">The sequence shown here is derived from an EMBL/GenBank/DDBJ whole genome shotgun (WGS) entry which is preliminary data.</text>
</comment>
<gene>
    <name evidence="1" type="ORF">D8674_024958</name>
</gene>
<reference evidence="2" key="2">
    <citation type="submission" date="2019-10" db="EMBL/GenBank/DDBJ databases">
        <title>A de novo genome assembly of a pear dwarfing rootstock.</title>
        <authorList>
            <person name="Wang F."/>
            <person name="Wang J."/>
            <person name="Li S."/>
            <person name="Zhang Y."/>
            <person name="Fang M."/>
            <person name="Ma L."/>
            <person name="Zhao Y."/>
            <person name="Jiang S."/>
        </authorList>
    </citation>
    <scope>NUCLEOTIDE SEQUENCE [LARGE SCALE GENOMIC DNA]</scope>
</reference>
<dbReference type="AlphaFoldDB" id="A0A5N5H4C7"/>
<sequence>MGDSGACLLKTTDSEEQHASLWSYVGALLRTKCDADWDSWRAIPEELKMHMIDELVAIDNMFKLRFREWKFDNQHAIELQQESELPANE</sequence>